<protein>
    <submittedName>
        <fullName evidence="2">Uncharacterized protein</fullName>
    </submittedName>
</protein>
<organism evidence="2 3">
    <name type="scientific">Lipomyces starkeyi NRRL Y-11557</name>
    <dbReference type="NCBI Taxonomy" id="675824"/>
    <lineage>
        <taxon>Eukaryota</taxon>
        <taxon>Fungi</taxon>
        <taxon>Dikarya</taxon>
        <taxon>Ascomycota</taxon>
        <taxon>Saccharomycotina</taxon>
        <taxon>Lipomycetes</taxon>
        <taxon>Lipomycetales</taxon>
        <taxon>Lipomycetaceae</taxon>
        <taxon>Lipomyces</taxon>
    </lineage>
</organism>
<dbReference type="EMBL" id="KV454298">
    <property type="protein sequence ID" value="ODQ71075.1"/>
    <property type="molecule type" value="Genomic_DNA"/>
</dbReference>
<keyword evidence="1" id="KW-0472">Membrane</keyword>
<keyword evidence="1" id="KW-1133">Transmembrane helix</keyword>
<feature type="transmembrane region" description="Helical" evidence="1">
    <location>
        <begin position="29"/>
        <end position="57"/>
    </location>
</feature>
<evidence type="ECO:0000313" key="2">
    <source>
        <dbReference type="EMBL" id="ODQ71075.1"/>
    </source>
</evidence>
<dbReference type="Proteomes" id="UP000094385">
    <property type="component" value="Unassembled WGS sequence"/>
</dbReference>
<reference evidence="2 3" key="1">
    <citation type="journal article" date="2016" name="Proc. Natl. Acad. Sci. U.S.A.">
        <title>Comparative genomics of biotechnologically important yeasts.</title>
        <authorList>
            <person name="Riley R."/>
            <person name="Haridas S."/>
            <person name="Wolfe K.H."/>
            <person name="Lopes M.R."/>
            <person name="Hittinger C.T."/>
            <person name="Goeker M."/>
            <person name="Salamov A.A."/>
            <person name="Wisecaver J.H."/>
            <person name="Long T.M."/>
            <person name="Calvey C.H."/>
            <person name="Aerts A.L."/>
            <person name="Barry K.W."/>
            <person name="Choi C."/>
            <person name="Clum A."/>
            <person name="Coughlan A.Y."/>
            <person name="Deshpande S."/>
            <person name="Douglass A.P."/>
            <person name="Hanson S.J."/>
            <person name="Klenk H.-P."/>
            <person name="LaButti K.M."/>
            <person name="Lapidus A."/>
            <person name="Lindquist E.A."/>
            <person name="Lipzen A.M."/>
            <person name="Meier-Kolthoff J.P."/>
            <person name="Ohm R.A."/>
            <person name="Otillar R.P."/>
            <person name="Pangilinan J.L."/>
            <person name="Peng Y."/>
            <person name="Rokas A."/>
            <person name="Rosa C.A."/>
            <person name="Scheuner C."/>
            <person name="Sibirny A.A."/>
            <person name="Slot J.C."/>
            <person name="Stielow J.B."/>
            <person name="Sun H."/>
            <person name="Kurtzman C.P."/>
            <person name="Blackwell M."/>
            <person name="Grigoriev I.V."/>
            <person name="Jeffries T.W."/>
        </authorList>
    </citation>
    <scope>NUCLEOTIDE SEQUENCE [LARGE SCALE GENOMIC DNA]</scope>
    <source>
        <strain evidence="2 3">NRRL Y-11557</strain>
    </source>
</reference>
<accession>A0A1E3Q052</accession>
<gene>
    <name evidence="2" type="ORF">LIPSTDRAFT_73686</name>
</gene>
<sequence length="66" mass="7639">MRDLVVFLASQAVLCRTLPQQRHSSLFVLLKYICLVWFCPVFRLLIISVTALSLLLFMTFGEAHRL</sequence>
<keyword evidence="3" id="KW-1185">Reference proteome</keyword>
<dbReference type="AlphaFoldDB" id="A0A1E3Q052"/>
<keyword evidence="1" id="KW-0812">Transmembrane</keyword>
<proteinExistence type="predicted"/>
<evidence type="ECO:0000256" key="1">
    <source>
        <dbReference type="SAM" id="Phobius"/>
    </source>
</evidence>
<evidence type="ECO:0000313" key="3">
    <source>
        <dbReference type="Proteomes" id="UP000094385"/>
    </source>
</evidence>
<name>A0A1E3Q052_LIPST</name>